<evidence type="ECO:0000256" key="5">
    <source>
        <dbReference type="ARBA" id="ARBA00022691"/>
    </source>
</evidence>
<dbReference type="SFLD" id="SFLDS00029">
    <property type="entry name" value="Radical_SAM"/>
    <property type="match status" value="1"/>
</dbReference>
<keyword evidence="4" id="KW-0004">4Fe-4S</keyword>
<dbReference type="PROSITE" id="PS51918">
    <property type="entry name" value="RADICAL_SAM"/>
    <property type="match status" value="1"/>
</dbReference>
<sequence>MENTITEKPTYKSFALHNFRKIPQMEQLPEELKKEIEVVGSVLPFKANNYVVDELINWDNVPDDPIYTLTFPKREMLIPQHYRRIEKLIDEGASKMQIKEEANKIRAELNPHPAGQLEHNVPMIEGQKLTGMQHKYRETVLFFPSQGQTCHAYCTFCFRWPQFVGMDEWKFAMKETELLVKYLKEHPEVTDILFTGGDPMIMKNKIFSTYIDALLDADLPNLQTIRIGTKALAYWPYKFLTDDDAQQTLHTFRKIAHKGINLAIMAHFNHPVEMSTDAAKEAIKEIRKTGAQIRTQSPLMKHINDSAEIWAEMWREQVNQNCIPYYMFLARDTGAQHYFKVSLVDAWEIFRNAYQQISGVCRTVRGPSMSADPGKVQILGVSEVNDQKVLSLRFLQGRDPDWIGKPFFAEYDEETYWLDELKPAFGEEKFFFEN</sequence>
<keyword evidence="7" id="KW-0663">Pyridoxal phosphate</keyword>
<dbReference type="InterPro" id="IPR003739">
    <property type="entry name" value="Lys_aminomutase/Glu_NH3_mut"/>
</dbReference>
<evidence type="ECO:0000256" key="1">
    <source>
        <dbReference type="ARBA" id="ARBA00001933"/>
    </source>
</evidence>
<evidence type="ECO:0000313" key="12">
    <source>
        <dbReference type="Proteomes" id="UP000831460"/>
    </source>
</evidence>
<dbReference type="Proteomes" id="UP000831460">
    <property type="component" value="Chromosome"/>
</dbReference>
<evidence type="ECO:0000256" key="2">
    <source>
        <dbReference type="ARBA" id="ARBA00001966"/>
    </source>
</evidence>
<dbReference type="SUPFAM" id="SSF102114">
    <property type="entry name" value="Radical SAM enzymes"/>
    <property type="match status" value="1"/>
</dbReference>
<feature type="domain" description="Radical SAM core" evidence="10">
    <location>
        <begin position="134"/>
        <end position="367"/>
    </location>
</feature>
<keyword evidence="6" id="KW-0479">Metal-binding</keyword>
<dbReference type="SFLD" id="SFLDG01070">
    <property type="entry name" value="PLP-dependent"/>
    <property type="match status" value="1"/>
</dbReference>
<evidence type="ECO:0000256" key="7">
    <source>
        <dbReference type="ARBA" id="ARBA00022898"/>
    </source>
</evidence>
<dbReference type="RefSeq" id="WP_243551080.1">
    <property type="nucleotide sequence ID" value="NZ_CP094532.1"/>
</dbReference>
<evidence type="ECO:0000256" key="4">
    <source>
        <dbReference type="ARBA" id="ARBA00022485"/>
    </source>
</evidence>
<dbReference type="InterPro" id="IPR058240">
    <property type="entry name" value="rSAM_sf"/>
</dbReference>
<keyword evidence="5" id="KW-0949">S-adenosyl-L-methionine</keyword>
<dbReference type="PANTHER" id="PTHR30538:SF0">
    <property type="entry name" value="L-LYSINE 2,3-AMINOMUTASE AQ_1632-RELATED"/>
    <property type="match status" value="1"/>
</dbReference>
<dbReference type="EMBL" id="CP094532">
    <property type="protein sequence ID" value="UOE42132.1"/>
    <property type="molecule type" value="Genomic_DNA"/>
</dbReference>
<proteinExistence type="inferred from homology"/>
<dbReference type="InterPro" id="IPR007197">
    <property type="entry name" value="rSAM"/>
</dbReference>
<keyword evidence="9" id="KW-0411">Iron-sulfur</keyword>
<keyword evidence="8" id="KW-0408">Iron</keyword>
<gene>
    <name evidence="11" type="ORF">MTP09_05715</name>
</gene>
<protein>
    <submittedName>
        <fullName evidence="11">Lysine 2,3-aminomutase</fullName>
    </submittedName>
</protein>
<dbReference type="PANTHER" id="PTHR30538">
    <property type="entry name" value="LYSINE 2,3-AMINOMUTASE-RELATED"/>
    <property type="match status" value="1"/>
</dbReference>
<evidence type="ECO:0000313" key="11">
    <source>
        <dbReference type="EMBL" id="UOE42132.1"/>
    </source>
</evidence>
<dbReference type="Gene3D" id="3.20.20.70">
    <property type="entry name" value="Aldolase class I"/>
    <property type="match status" value="1"/>
</dbReference>
<name>A0ABY4BSH0_9FLAO</name>
<organism evidence="11 12">
    <name type="scientific">Chryseobacterium suipulveris</name>
    <dbReference type="NCBI Taxonomy" id="2929800"/>
    <lineage>
        <taxon>Bacteria</taxon>
        <taxon>Pseudomonadati</taxon>
        <taxon>Bacteroidota</taxon>
        <taxon>Flavobacteriia</taxon>
        <taxon>Flavobacteriales</taxon>
        <taxon>Weeksellaceae</taxon>
        <taxon>Chryseobacterium group</taxon>
        <taxon>Chryseobacterium</taxon>
    </lineage>
</organism>
<evidence type="ECO:0000259" key="10">
    <source>
        <dbReference type="PROSITE" id="PS51918"/>
    </source>
</evidence>
<evidence type="ECO:0000256" key="3">
    <source>
        <dbReference type="ARBA" id="ARBA00008703"/>
    </source>
</evidence>
<evidence type="ECO:0000256" key="9">
    <source>
        <dbReference type="ARBA" id="ARBA00023014"/>
    </source>
</evidence>
<comment type="similarity">
    <text evidence="3">Belongs to the radical SAM superfamily. KamA family.</text>
</comment>
<evidence type="ECO:0000256" key="6">
    <source>
        <dbReference type="ARBA" id="ARBA00022723"/>
    </source>
</evidence>
<evidence type="ECO:0000256" key="8">
    <source>
        <dbReference type="ARBA" id="ARBA00023004"/>
    </source>
</evidence>
<comment type="cofactor">
    <cofactor evidence="2">
        <name>[4Fe-4S] cluster</name>
        <dbReference type="ChEBI" id="CHEBI:49883"/>
    </cofactor>
</comment>
<dbReference type="InterPro" id="IPR013785">
    <property type="entry name" value="Aldolase_TIM"/>
</dbReference>
<accession>A0ABY4BSH0</accession>
<reference evidence="11 12" key="1">
    <citation type="submission" date="2022-03" db="EMBL/GenBank/DDBJ databases">
        <title>Chryseobacterium sp. isolated from particulate matters in swine house.</title>
        <authorList>
            <person name="Won M."/>
            <person name="Kim S.-J."/>
            <person name="Kwon S.-W."/>
        </authorList>
    </citation>
    <scope>NUCLEOTIDE SEQUENCE [LARGE SCALE GENOMIC DNA]</scope>
    <source>
        <strain evidence="11 12">SC2-2</strain>
    </source>
</reference>
<keyword evidence="12" id="KW-1185">Reference proteome</keyword>
<comment type="cofactor">
    <cofactor evidence="1">
        <name>pyridoxal 5'-phosphate</name>
        <dbReference type="ChEBI" id="CHEBI:597326"/>
    </cofactor>
</comment>